<protein>
    <submittedName>
        <fullName evidence="1">Uncharacterized protein</fullName>
    </submittedName>
</protein>
<keyword evidence="2" id="KW-1185">Reference proteome</keyword>
<gene>
    <name evidence="1" type="ORF">SPARVUS_LOCUS5144958</name>
</gene>
<evidence type="ECO:0000313" key="1">
    <source>
        <dbReference type="EMBL" id="CAI9559834.1"/>
    </source>
</evidence>
<feature type="non-terminal residue" evidence="1">
    <location>
        <position position="73"/>
    </location>
</feature>
<organism evidence="1 2">
    <name type="scientific">Staurois parvus</name>
    <dbReference type="NCBI Taxonomy" id="386267"/>
    <lineage>
        <taxon>Eukaryota</taxon>
        <taxon>Metazoa</taxon>
        <taxon>Chordata</taxon>
        <taxon>Craniata</taxon>
        <taxon>Vertebrata</taxon>
        <taxon>Euteleostomi</taxon>
        <taxon>Amphibia</taxon>
        <taxon>Batrachia</taxon>
        <taxon>Anura</taxon>
        <taxon>Neobatrachia</taxon>
        <taxon>Ranoidea</taxon>
        <taxon>Ranidae</taxon>
        <taxon>Staurois</taxon>
    </lineage>
</organism>
<dbReference type="Proteomes" id="UP001162483">
    <property type="component" value="Unassembled WGS sequence"/>
</dbReference>
<comment type="caution">
    <text evidence="1">The sequence shown here is derived from an EMBL/GenBank/DDBJ whole genome shotgun (WGS) entry which is preliminary data.</text>
</comment>
<accession>A0ABN9CJG8</accession>
<reference evidence="1" key="1">
    <citation type="submission" date="2023-05" db="EMBL/GenBank/DDBJ databases">
        <authorList>
            <person name="Stuckert A."/>
        </authorList>
    </citation>
    <scope>NUCLEOTIDE SEQUENCE</scope>
</reference>
<dbReference type="EMBL" id="CATNWA010010390">
    <property type="protein sequence ID" value="CAI9559834.1"/>
    <property type="molecule type" value="Genomic_DNA"/>
</dbReference>
<name>A0ABN9CJG8_9NEOB</name>
<sequence length="73" mass="7730">MTKSLTTFGEGGGAEDAVPFTKCSASHACAVGTRLSQKKPAWEDCTVLDQGTGKVLLQRRAERPARYSDTAAV</sequence>
<evidence type="ECO:0000313" key="2">
    <source>
        <dbReference type="Proteomes" id="UP001162483"/>
    </source>
</evidence>
<proteinExistence type="predicted"/>